<accession>A0A0B1ZLI4</accession>
<organism evidence="3 4">
    <name type="scientific">Novosphingobium malaysiense</name>
    <dbReference type="NCBI Taxonomy" id="1348853"/>
    <lineage>
        <taxon>Bacteria</taxon>
        <taxon>Pseudomonadati</taxon>
        <taxon>Pseudomonadota</taxon>
        <taxon>Alphaproteobacteria</taxon>
        <taxon>Sphingomonadales</taxon>
        <taxon>Sphingomonadaceae</taxon>
        <taxon>Novosphingobium</taxon>
    </lineage>
</organism>
<dbReference type="PIRSF" id="PIRSF016578">
    <property type="entry name" value="HsaA"/>
    <property type="match status" value="1"/>
</dbReference>
<evidence type="ECO:0000313" key="4">
    <source>
        <dbReference type="Proteomes" id="UP000031057"/>
    </source>
</evidence>
<proteinExistence type="predicted"/>
<sequence length="384" mass="42930">MPAPEELVERARAMVPRLRERAAADEKARRICDETIAEMQEAGFFRVLQGKRWGGYEMNPKVFADVQYELARGDHSVAWVYGVVGVHPYHLCLFDDQAAQDVWGEDTSVLISSPYMPTAKVRSVEGGYEFSGRWAYSSGSEHCPWTLLGGFVDDNPADYRSFLLPREDAKILDTWDTLGLAATGSHDVVVDKAFVPEHRTHKMLDGFQRTNPGRAFNDGPLFKMPFMQVFLRAITNGQLGALQSILEFTLGYAKDKIVMGKPLAGDPDLQIAIGRAVAGIADMRDTIHCNFDKLWAYAERDEDPPMGERLKFKYQSAEVANRCVDLADDLVRMTGSGLVYKKNGVERIFRNMLTGRQHATANYQGYGRTLGSFALGQPVEDILC</sequence>
<dbReference type="STRING" id="1348853.LK12_17970"/>
<dbReference type="InterPro" id="IPR037069">
    <property type="entry name" value="AcylCoA_DH/ox_N_sf"/>
</dbReference>
<dbReference type="GO" id="GO:0050660">
    <property type="term" value="F:flavin adenine dinucleotide binding"/>
    <property type="evidence" value="ECO:0007669"/>
    <property type="project" value="InterPro"/>
</dbReference>
<reference evidence="3 4" key="1">
    <citation type="submission" date="2014-10" db="EMBL/GenBank/DDBJ databases">
        <title>Genome sequence of Novosphingobium malaysiense MUSC 273(T).</title>
        <authorList>
            <person name="Lee L.-H."/>
        </authorList>
    </citation>
    <scope>NUCLEOTIDE SEQUENCE [LARGE SCALE GENOMIC DNA]</scope>
    <source>
        <strain evidence="3 4">MUSC 273</strain>
    </source>
</reference>
<dbReference type="Proteomes" id="UP000031057">
    <property type="component" value="Unassembled WGS sequence"/>
</dbReference>
<name>A0A0B1ZLI4_9SPHN</name>
<dbReference type="Gene3D" id="1.20.140.10">
    <property type="entry name" value="Butyryl-CoA Dehydrogenase, subunit A, domain 3"/>
    <property type="match status" value="1"/>
</dbReference>
<dbReference type="GO" id="GO:0016627">
    <property type="term" value="F:oxidoreductase activity, acting on the CH-CH group of donors"/>
    <property type="evidence" value="ECO:0007669"/>
    <property type="project" value="InterPro"/>
</dbReference>
<evidence type="ECO:0000313" key="3">
    <source>
        <dbReference type="EMBL" id="KHK90043.1"/>
    </source>
</evidence>
<evidence type="ECO:0000259" key="2">
    <source>
        <dbReference type="Pfam" id="PF08028"/>
    </source>
</evidence>
<dbReference type="Gene3D" id="2.40.110.10">
    <property type="entry name" value="Butyryl-CoA Dehydrogenase, subunit A, domain 2"/>
    <property type="match status" value="1"/>
</dbReference>
<evidence type="ECO:0000256" key="1">
    <source>
        <dbReference type="ARBA" id="ARBA00023002"/>
    </source>
</evidence>
<dbReference type="InterPro" id="IPR046373">
    <property type="entry name" value="Acyl-CoA_Oxase/DH_mid-dom_sf"/>
</dbReference>
<keyword evidence="1" id="KW-0560">Oxidoreductase</keyword>
<gene>
    <name evidence="3" type="ORF">LK12_17970</name>
</gene>
<feature type="domain" description="Acyl-CoA dehydrogenase C-terminal" evidence="2">
    <location>
        <begin position="238"/>
        <end position="362"/>
    </location>
</feature>
<comment type="caution">
    <text evidence="3">The sequence shown here is derived from an EMBL/GenBank/DDBJ whole genome shotgun (WGS) entry which is preliminary data.</text>
</comment>
<dbReference type="InterPro" id="IPR009100">
    <property type="entry name" value="AcylCoA_DH/oxidase_NM_dom_sf"/>
</dbReference>
<keyword evidence="4" id="KW-1185">Reference proteome</keyword>
<dbReference type="RefSeq" id="WP_039287765.1">
    <property type="nucleotide sequence ID" value="NZ_JTDI01000006.1"/>
</dbReference>
<dbReference type="SUPFAM" id="SSF56645">
    <property type="entry name" value="Acyl-CoA dehydrogenase NM domain-like"/>
    <property type="match status" value="1"/>
</dbReference>
<dbReference type="SUPFAM" id="SSF47203">
    <property type="entry name" value="Acyl-CoA dehydrogenase C-terminal domain-like"/>
    <property type="match status" value="1"/>
</dbReference>
<dbReference type="InterPro" id="IPR013107">
    <property type="entry name" value="Acyl-CoA_DH_C"/>
</dbReference>
<dbReference type="EMBL" id="JTDI01000006">
    <property type="protein sequence ID" value="KHK90043.1"/>
    <property type="molecule type" value="Genomic_DNA"/>
</dbReference>
<dbReference type="Pfam" id="PF08028">
    <property type="entry name" value="Acyl-CoA_dh_2"/>
    <property type="match status" value="1"/>
</dbReference>
<protein>
    <recommendedName>
        <fullName evidence="2">Acyl-CoA dehydrogenase C-terminal domain-containing protein</fullName>
    </recommendedName>
</protein>
<dbReference type="Gene3D" id="1.10.540.10">
    <property type="entry name" value="Acyl-CoA dehydrogenase/oxidase, N-terminal domain"/>
    <property type="match status" value="1"/>
</dbReference>
<dbReference type="AlphaFoldDB" id="A0A0B1ZLI4"/>
<dbReference type="InterPro" id="IPR036250">
    <property type="entry name" value="AcylCo_DH-like_C"/>
</dbReference>